<accession>A0A318H9T8</accession>
<dbReference type="Pfam" id="PF00483">
    <property type="entry name" value="NTP_transferase"/>
    <property type="match status" value="1"/>
</dbReference>
<keyword evidence="14" id="KW-1185">Reference proteome</keyword>
<evidence type="ECO:0000256" key="4">
    <source>
        <dbReference type="ARBA" id="ARBA00012461"/>
    </source>
</evidence>
<dbReference type="NCBIfam" id="TIGR01207">
    <property type="entry name" value="rmlA"/>
    <property type="match status" value="1"/>
</dbReference>
<comment type="function">
    <text evidence="9 11">Catalyzes the formation of dTDP-glucose, from dTTP and glucose 1-phosphate, as well as its pyrophosphorolysis.</text>
</comment>
<organism evidence="13 14">
    <name type="scientific">Sphaerotilus hippei</name>
    <dbReference type="NCBI Taxonomy" id="744406"/>
    <lineage>
        <taxon>Bacteria</taxon>
        <taxon>Pseudomonadati</taxon>
        <taxon>Pseudomonadota</taxon>
        <taxon>Betaproteobacteria</taxon>
        <taxon>Burkholderiales</taxon>
        <taxon>Sphaerotilaceae</taxon>
        <taxon>Sphaerotilus</taxon>
    </lineage>
</organism>
<dbReference type="AlphaFoldDB" id="A0A318H9T8"/>
<dbReference type="FunFam" id="3.90.550.10:FF:000023">
    <property type="entry name" value="Glucose-1-phosphate thymidylyltransferase"/>
    <property type="match status" value="1"/>
</dbReference>
<protein>
    <recommendedName>
        <fullName evidence="4 11">Glucose-1-phosphate thymidylyltransferase</fullName>
        <ecNumber evidence="4 11">2.7.7.24</ecNumber>
    </recommendedName>
</protein>
<name>A0A318H9T8_9BURK</name>
<evidence type="ECO:0000313" key="14">
    <source>
        <dbReference type="Proteomes" id="UP000247811"/>
    </source>
</evidence>
<dbReference type="RefSeq" id="WP_110400202.1">
    <property type="nucleotide sequence ID" value="NZ_QJJS01000005.1"/>
</dbReference>
<dbReference type="GO" id="GO:0046872">
    <property type="term" value="F:metal ion binding"/>
    <property type="evidence" value="ECO:0007669"/>
    <property type="project" value="UniProtKB-KW"/>
</dbReference>
<reference evidence="13 14" key="1">
    <citation type="submission" date="2018-05" db="EMBL/GenBank/DDBJ databases">
        <title>Genomic Encyclopedia of Type Strains, Phase IV (KMG-IV): sequencing the most valuable type-strain genomes for metagenomic binning, comparative biology and taxonomic classification.</title>
        <authorList>
            <person name="Goeker M."/>
        </authorList>
    </citation>
    <scope>NUCLEOTIDE SEQUENCE [LARGE SCALE GENOMIC DNA]</scope>
    <source>
        <strain evidence="13 14">DSM 566</strain>
    </source>
</reference>
<comment type="catalytic activity">
    <reaction evidence="10 11">
        <text>dTTP + alpha-D-glucose 1-phosphate + H(+) = dTDP-alpha-D-glucose + diphosphate</text>
        <dbReference type="Rhea" id="RHEA:15225"/>
        <dbReference type="ChEBI" id="CHEBI:15378"/>
        <dbReference type="ChEBI" id="CHEBI:33019"/>
        <dbReference type="ChEBI" id="CHEBI:37568"/>
        <dbReference type="ChEBI" id="CHEBI:57477"/>
        <dbReference type="ChEBI" id="CHEBI:58601"/>
        <dbReference type="EC" id="2.7.7.24"/>
    </reaction>
</comment>
<keyword evidence="7 11" id="KW-0479">Metal-binding</keyword>
<comment type="similarity">
    <text evidence="2 11">Belongs to the glucose-1-phosphate thymidylyltransferase family.</text>
</comment>
<gene>
    <name evidence="13" type="ORF">C7444_105156</name>
</gene>
<evidence type="ECO:0000256" key="2">
    <source>
        <dbReference type="ARBA" id="ARBA00010480"/>
    </source>
</evidence>
<dbReference type="SUPFAM" id="SSF53448">
    <property type="entry name" value="Nucleotide-diphospho-sugar transferases"/>
    <property type="match status" value="1"/>
</dbReference>
<evidence type="ECO:0000256" key="3">
    <source>
        <dbReference type="ARBA" id="ARBA00011881"/>
    </source>
</evidence>
<evidence type="ECO:0000259" key="12">
    <source>
        <dbReference type="Pfam" id="PF00483"/>
    </source>
</evidence>
<comment type="subunit">
    <text evidence="3">Homotetramer.</text>
</comment>
<dbReference type="Gene3D" id="3.90.550.10">
    <property type="entry name" value="Spore Coat Polysaccharide Biosynthesis Protein SpsA, Chain A"/>
    <property type="match status" value="1"/>
</dbReference>
<comment type="cofactor">
    <cofactor evidence="1">
        <name>Mg(2+)</name>
        <dbReference type="ChEBI" id="CHEBI:18420"/>
    </cofactor>
</comment>
<evidence type="ECO:0000256" key="5">
    <source>
        <dbReference type="ARBA" id="ARBA00022679"/>
    </source>
</evidence>
<dbReference type="PANTHER" id="PTHR43532:SF1">
    <property type="entry name" value="GLUCOSE-1-PHOSPHATE THYMIDYLYLTRANSFERASE 1"/>
    <property type="match status" value="1"/>
</dbReference>
<keyword evidence="6 11" id="KW-0548">Nucleotidyltransferase</keyword>
<keyword evidence="5 11" id="KW-0808">Transferase</keyword>
<evidence type="ECO:0000256" key="11">
    <source>
        <dbReference type="RuleBase" id="RU003706"/>
    </source>
</evidence>
<evidence type="ECO:0000256" key="9">
    <source>
        <dbReference type="ARBA" id="ARBA00037065"/>
    </source>
</evidence>
<dbReference type="EMBL" id="QJJS01000005">
    <property type="protein sequence ID" value="PXW97057.1"/>
    <property type="molecule type" value="Genomic_DNA"/>
</dbReference>
<dbReference type="OrthoDB" id="9803871at2"/>
<proteinExistence type="inferred from homology"/>
<keyword evidence="8 11" id="KW-0460">Magnesium</keyword>
<sequence length="294" mass="32341">MQARKGIILAGGSGTRLHPATLAISKQLLPVYDKPMIYYPLSTLMLAGMRDILIISTPQDTPRFQALLGDGSQWGLNLSYCVQPSPDGLAQAFILGRDFVGNAPSALVLGDNIYYGHDLQGLLHHATHRTEGASVFAYHVADPERYGVVEFDADKRALSIEEKPHAPKSNYAVTGLYFYDNQVCDIAASIAPSPRGELEITDVNATYLERGQLSVEIMGRGYAWLDTGTHDSLMEAGQFIATLEKRQGLKVACLEEIAFRSGWIDAAQLEKLARPLLKNGYGQYLIKVLNERAW</sequence>
<dbReference type="InterPro" id="IPR029044">
    <property type="entry name" value="Nucleotide-diphossugar_trans"/>
</dbReference>
<evidence type="ECO:0000313" key="13">
    <source>
        <dbReference type="EMBL" id="PXW97057.1"/>
    </source>
</evidence>
<evidence type="ECO:0000256" key="8">
    <source>
        <dbReference type="ARBA" id="ARBA00022842"/>
    </source>
</evidence>
<comment type="caution">
    <text evidence="13">The sequence shown here is derived from an EMBL/GenBank/DDBJ whole genome shotgun (WGS) entry which is preliminary data.</text>
</comment>
<evidence type="ECO:0000256" key="10">
    <source>
        <dbReference type="ARBA" id="ARBA00049336"/>
    </source>
</evidence>
<evidence type="ECO:0000256" key="6">
    <source>
        <dbReference type="ARBA" id="ARBA00022695"/>
    </source>
</evidence>
<dbReference type="InterPro" id="IPR005835">
    <property type="entry name" value="NTP_transferase_dom"/>
</dbReference>
<dbReference type="InterPro" id="IPR005907">
    <property type="entry name" value="G1P_thy_trans_s"/>
</dbReference>
<feature type="domain" description="Nucleotidyl transferase" evidence="12">
    <location>
        <begin position="5"/>
        <end position="241"/>
    </location>
</feature>
<dbReference type="PANTHER" id="PTHR43532">
    <property type="entry name" value="GLUCOSE-1-PHOSPHATE THYMIDYLYLTRANSFERASE"/>
    <property type="match status" value="1"/>
</dbReference>
<dbReference type="Proteomes" id="UP000247811">
    <property type="component" value="Unassembled WGS sequence"/>
</dbReference>
<dbReference type="EC" id="2.7.7.24" evidence="4 11"/>
<dbReference type="CDD" id="cd02538">
    <property type="entry name" value="G1P_TT_short"/>
    <property type="match status" value="1"/>
</dbReference>
<evidence type="ECO:0000256" key="1">
    <source>
        <dbReference type="ARBA" id="ARBA00001946"/>
    </source>
</evidence>
<evidence type="ECO:0000256" key="7">
    <source>
        <dbReference type="ARBA" id="ARBA00022723"/>
    </source>
</evidence>
<dbReference type="GO" id="GO:0008879">
    <property type="term" value="F:glucose-1-phosphate thymidylyltransferase activity"/>
    <property type="evidence" value="ECO:0007669"/>
    <property type="project" value="UniProtKB-EC"/>
</dbReference>